<comment type="cofactor">
    <cofactor evidence="1">
        <name>FMN</name>
        <dbReference type="ChEBI" id="CHEBI:58210"/>
    </cofactor>
</comment>
<dbReference type="InterPro" id="IPR002563">
    <property type="entry name" value="Flavin_Rdtase-like_dom"/>
</dbReference>
<sequence>MVTINPSEVSTGKLHGLMLGAIGPRPIAFASTIDSNGNPNLSPFSFFNVFSANPPILIFSPARRVRDNTTKHTLENAAITKEVVVNIVNYDIVQQMSLSSTEYPKGINEFVKAGLTMVPSERIKPSRVGESPVQFECKVNDIVPMGKEGGAGNLIICEVVLMHINEDVLDKDDRIDQHKIDQVARMGGNWYTRANKGMFEVPKPLSTIGIGIDSLPKDIKNSSVFTGNDLGKLANVQAIPTKTDALNFVNNQGDIKTKIEQANQIEIHKFAKQYLDQDDIDVAWNILSAKL</sequence>
<gene>
    <name evidence="6" type="ORF">U6A24_19165</name>
</gene>
<dbReference type="InterPro" id="IPR012349">
    <property type="entry name" value="Split_barrel_FMN-bd"/>
</dbReference>
<dbReference type="RefSeq" id="WP_324181629.1">
    <property type="nucleotide sequence ID" value="NZ_BAABAW010000014.1"/>
</dbReference>
<feature type="domain" description="Flavin reductase like" evidence="5">
    <location>
        <begin position="22"/>
        <end position="178"/>
    </location>
</feature>
<organism evidence="6 7">
    <name type="scientific">Aquimarina gracilis</name>
    <dbReference type="NCBI Taxonomy" id="874422"/>
    <lineage>
        <taxon>Bacteria</taxon>
        <taxon>Pseudomonadati</taxon>
        <taxon>Bacteroidota</taxon>
        <taxon>Flavobacteriia</taxon>
        <taxon>Flavobacteriales</taxon>
        <taxon>Flavobacteriaceae</taxon>
        <taxon>Aquimarina</taxon>
    </lineage>
</organism>
<comment type="similarity">
    <text evidence="4">Belongs to the flavoredoxin family.</text>
</comment>
<dbReference type="SMART" id="SM00903">
    <property type="entry name" value="Flavin_Reduct"/>
    <property type="match status" value="1"/>
</dbReference>
<dbReference type="EMBL" id="JAYKLX010000009">
    <property type="protein sequence ID" value="MEB3347605.1"/>
    <property type="molecule type" value="Genomic_DNA"/>
</dbReference>
<keyword evidence="2" id="KW-0285">Flavoprotein</keyword>
<evidence type="ECO:0000256" key="4">
    <source>
        <dbReference type="ARBA" id="ARBA00038054"/>
    </source>
</evidence>
<keyword evidence="3" id="KW-0288">FMN</keyword>
<dbReference type="SUPFAM" id="SSF50475">
    <property type="entry name" value="FMN-binding split barrel"/>
    <property type="match status" value="1"/>
</dbReference>
<dbReference type="PANTHER" id="PTHR33798">
    <property type="entry name" value="FLAVOPROTEIN OXYGENASE"/>
    <property type="match status" value="1"/>
</dbReference>
<dbReference type="EC" id="1.5.1.-" evidence="6"/>
<dbReference type="GO" id="GO:0016491">
    <property type="term" value="F:oxidoreductase activity"/>
    <property type="evidence" value="ECO:0007669"/>
    <property type="project" value="UniProtKB-KW"/>
</dbReference>
<evidence type="ECO:0000256" key="2">
    <source>
        <dbReference type="ARBA" id="ARBA00022630"/>
    </source>
</evidence>
<evidence type="ECO:0000256" key="3">
    <source>
        <dbReference type="ARBA" id="ARBA00022643"/>
    </source>
</evidence>
<evidence type="ECO:0000256" key="1">
    <source>
        <dbReference type="ARBA" id="ARBA00001917"/>
    </source>
</evidence>
<accession>A0ABU6A0B8</accession>
<dbReference type="Gene3D" id="2.30.110.10">
    <property type="entry name" value="Electron Transport, Fmn-binding Protein, Chain A"/>
    <property type="match status" value="1"/>
</dbReference>
<proteinExistence type="inferred from homology"/>
<dbReference type="Proteomes" id="UP001327027">
    <property type="component" value="Unassembled WGS sequence"/>
</dbReference>
<dbReference type="PANTHER" id="PTHR33798:SF5">
    <property type="entry name" value="FLAVIN REDUCTASE LIKE DOMAIN-CONTAINING PROTEIN"/>
    <property type="match status" value="1"/>
</dbReference>
<name>A0ABU6A0B8_9FLAO</name>
<keyword evidence="7" id="KW-1185">Reference proteome</keyword>
<keyword evidence="6" id="KW-0560">Oxidoreductase</keyword>
<evidence type="ECO:0000259" key="5">
    <source>
        <dbReference type="SMART" id="SM00903"/>
    </source>
</evidence>
<evidence type="ECO:0000313" key="7">
    <source>
        <dbReference type="Proteomes" id="UP001327027"/>
    </source>
</evidence>
<protein>
    <submittedName>
        <fullName evidence="6">Flavin reductase family protein</fullName>
        <ecNumber evidence="6">1.5.1.-</ecNumber>
    </submittedName>
</protein>
<comment type="caution">
    <text evidence="6">The sequence shown here is derived from an EMBL/GenBank/DDBJ whole genome shotgun (WGS) entry which is preliminary data.</text>
</comment>
<reference evidence="6 7" key="1">
    <citation type="journal article" date="2013" name="Int. J. Syst. Evol. Microbiol.">
        <title>Aquimarina gracilis sp. nov., isolated from the gut microflora of a mussel, Mytilus coruscus, and emended description of Aquimarina spongiae.</title>
        <authorList>
            <person name="Park S.C."/>
            <person name="Choe H.N."/>
            <person name="Baik K.S."/>
            <person name="Seong C.N."/>
        </authorList>
    </citation>
    <scope>NUCLEOTIDE SEQUENCE [LARGE SCALE GENOMIC DNA]</scope>
    <source>
        <strain evidence="6 7">PSC32</strain>
    </source>
</reference>
<evidence type="ECO:0000313" key="6">
    <source>
        <dbReference type="EMBL" id="MEB3347605.1"/>
    </source>
</evidence>
<dbReference type="Pfam" id="PF01613">
    <property type="entry name" value="Flavin_Reduct"/>
    <property type="match status" value="1"/>
</dbReference>